<dbReference type="AlphaFoldDB" id="A0A1M4YDV8"/>
<name>A0A1M4YDV8_9FLAO</name>
<evidence type="ECO:0000313" key="2">
    <source>
        <dbReference type="EMBL" id="SHF04014.1"/>
    </source>
</evidence>
<dbReference type="RefSeq" id="WP_073361797.1">
    <property type="nucleotide sequence ID" value="NZ_FQVQ01000003.1"/>
</dbReference>
<accession>A0A1M4YDV8</accession>
<feature type="chain" id="PRO_5013019418" description="Lipoprotein" evidence="1">
    <location>
        <begin position="23"/>
        <end position="128"/>
    </location>
</feature>
<protein>
    <recommendedName>
        <fullName evidence="4">Lipoprotein</fullName>
    </recommendedName>
</protein>
<dbReference type="Proteomes" id="UP000184147">
    <property type="component" value="Unassembled WGS sequence"/>
</dbReference>
<keyword evidence="1" id="KW-0732">Signal</keyword>
<evidence type="ECO:0008006" key="4">
    <source>
        <dbReference type="Google" id="ProtNLM"/>
    </source>
</evidence>
<reference evidence="2 3" key="1">
    <citation type="submission" date="2016-11" db="EMBL/GenBank/DDBJ databases">
        <authorList>
            <person name="Jaros S."/>
            <person name="Januszkiewicz K."/>
            <person name="Wedrychowicz H."/>
        </authorList>
    </citation>
    <scope>NUCLEOTIDE SEQUENCE [LARGE SCALE GENOMIC DNA]</scope>
    <source>
        <strain evidence="2 3">DSM 25660</strain>
    </source>
</reference>
<gene>
    <name evidence="2" type="ORF">SAMN05444377_10368</name>
</gene>
<dbReference type="OrthoDB" id="1366700at2"/>
<organism evidence="2 3">
    <name type="scientific">Flavobacterium fontis</name>
    <dbReference type="NCBI Taxonomy" id="1124188"/>
    <lineage>
        <taxon>Bacteria</taxon>
        <taxon>Pseudomonadati</taxon>
        <taxon>Bacteroidota</taxon>
        <taxon>Flavobacteriia</taxon>
        <taxon>Flavobacteriales</taxon>
        <taxon>Flavobacteriaceae</taxon>
        <taxon>Flavobacterium</taxon>
    </lineage>
</organism>
<feature type="signal peptide" evidence="1">
    <location>
        <begin position="1"/>
        <end position="22"/>
    </location>
</feature>
<evidence type="ECO:0000256" key="1">
    <source>
        <dbReference type="SAM" id="SignalP"/>
    </source>
</evidence>
<sequence length="128" mass="14863">MKNLFRLIFLLFALLLNGCIDINNCNYNISGKYFCSKDDKAINFIDLNVNGTFLHYYKKGTIILTSRGTWEKSTNGYCYIELSEWKNFNEEGENFKEYGNGILYINDNFLDISPDGNSSSSFRKENEK</sequence>
<dbReference type="EMBL" id="FQVQ01000003">
    <property type="protein sequence ID" value="SHF04014.1"/>
    <property type="molecule type" value="Genomic_DNA"/>
</dbReference>
<dbReference type="STRING" id="1124188.SAMN05444377_10368"/>
<keyword evidence="3" id="KW-1185">Reference proteome</keyword>
<proteinExistence type="predicted"/>
<evidence type="ECO:0000313" key="3">
    <source>
        <dbReference type="Proteomes" id="UP000184147"/>
    </source>
</evidence>